<sequence length="1969" mass="212351">MLQKLKPPLRGRRAAGLGAMLAAAAVAAGLFASSAAADSASSDAVDIADIPLGILADQVKPNVMLLLDTSDSMKWSHMPDDWEKNANFFPVGYKSALCNTLYYNPDTSYPLPKQADGITDMPVPSFSAAWKDGYDQARGAVNLANAFRAYDGDTRRQSLNDDPPQRAYYFQWQPSSATYPTMPSWEREASCTWPDVPSLHVDDGSVQDSGTVAQPIEGVPGGQMRGRWIRVKLANAAAQERNFAIWYSYYRTRINMAKSSVSLAFGALNDNFRVGFLTVAKPGTGAHSHFLPVQDFAGSDKQAWFQAIQGTQTGGTSPTREALARVGRYYAGKSDSINDSMRPFVDPVVSACQRHYAIVTTDGYWNVGQETQGKGPVQIDGTTLVGQQDGPPLSLTGPDGLRPRPVYDGSVSGYKLERDASVTYGLAACTVGWKVTVPGGGTKTETVYKKIIKKDVLRQSWHNGDLSWIKRYFNQTLRVSHKAPGPWDGNLSAMQSEYWYAQGTHTVTKNQYQQQINWNYINKKQYKNKLVTTWSTETQTPWARAVASQTREKRYFYWYKNPALGEVELKTTDKSVCEAFASGCKVEPPGGDSWKVVQSCTPGRAGDYQVECDGPTERDVSASAYCSRNGQYVPGVGTIACEGVAVPAYSGPVLACNSLHPQLAADIAAAGGSTALVEYSNCDSSHREERYVPQDQCVPQAASQANGFRHTSCTREAVNGDEGETDNSCPVTSAPVWDAASSTYTECRQRGASEKVAACVPGDLPNQPGRINMQCEARGAPVSSTVAPSACKAGIEGNYTVECNNTQSTWSGPVQQDSASCRTLFSSNIDLTCAQQRNPWRAVPSCTPRAPSADNGWVGIECQDRQEWTPQPGQCTPAPGMEGVQLPPPTPTNPATCTPQNATPANGCIYSSCVPGVQRTENVQHCVIEESGPPDWTRTSCERMQENGVRVASCQGLVDGYKAIGNCRARSSDIDLAYGTCEALVAQAVGAGRPVQENGWTTSTCESVDESTPEGLVYLQSAEAFAACEAGTNPISGVETQCVQEGPTTINVPQGELCVPGYNPATHVVTDCSGVGLGSTTIVPTKPDDCPAATCQEYKGQKKVYHGEYMTYNVSLVGSAETGRTLVSPPGIVLFSGDLESPAVCYPLDAAPTVVQPPDPPNGKPQPGTAPWSALPAAHTRCGKLPCDEEHLGPATGGSSNSLADVAQYYYATDLRPGSSSDTPRGWDNKVRPVGTGAEDDKATWQHMSTYVIGMGVSGALRYDKNYKNGAGDFAHLRSGLKTWPIWPKDDTRDYERPESIDDFWHTAVNGRGLYFSANDPVAIQAGLAEVFADIRAALGSGASVGVSSPITEAGNNFAYAATYRTGRWSGDLQAFEIGLNSGRRTPIVGWSAKEALDKRDLATDNRRILFMNAGALAEFSYANLGSLRSHFDAPAISTRLAQYAQMSDTQQQAAAGANLVNFLRGDRSLEGFALGDAQRLYRPRESRLGDIIGSQPLFVGKPTRRYRDEGYAAYRLSQQNRKPMVYVGGNDGMLHAFDAETDLRKTETVGGRDVPQAARERWAFVPTAVMPEMARLASVDYDGGHRYFVDGTPVVADIRDANGWKTILVGGFNKGGKGYYALDISDPRNPKPLWEASLPNMGLSFGRPLVSKHPNGTWAVFLTSGYNNADGRNHVFVLNASTGQVMEQMTTPTGSGLRELNNYLRDPAGDNTTRLLYGGDLDGNVWRFQWNVATSRFEVNKVVQLVHGGKPQPITTRVELVQGSTQLPRILVATGRLFGPADMGNEDPQSIYGFDDRAEGYTATGPSFRADLKESVLTATTAADGTKTRRISCASNEAACKDRKKGWYVDLPDRRERVNVNLRLAGTTLVVASNVPTDEPCEAGGYGWLNYLNVETGQAVVDGPDGGQAGVQVPDTLIVGNALTADKDGTVTSHVQTGVVGDPIDIRIPVAAPKPQGKRISWREAVKH</sequence>
<feature type="region of interest" description="Disordered" evidence="7">
    <location>
        <begin position="1215"/>
        <end position="1234"/>
    </location>
</feature>
<dbReference type="SUPFAM" id="SSF50998">
    <property type="entry name" value="Quinoprotein alcohol dehydrogenase-like"/>
    <property type="match status" value="1"/>
</dbReference>
<evidence type="ECO:0000256" key="2">
    <source>
        <dbReference type="ARBA" id="ARBA00008387"/>
    </source>
</evidence>
<keyword evidence="8" id="KW-0732">Signal</keyword>
<dbReference type="InterPro" id="IPR011047">
    <property type="entry name" value="Quinoprotein_ADH-like_sf"/>
</dbReference>
<evidence type="ECO:0000256" key="5">
    <source>
        <dbReference type="ARBA" id="ARBA00022837"/>
    </source>
</evidence>
<protein>
    <submittedName>
        <fullName evidence="10">PilC/PilY family type IV pilus protein</fullName>
    </submittedName>
</protein>
<feature type="domain" description="PilY1 beta-propeller" evidence="9">
    <location>
        <begin position="1489"/>
        <end position="1818"/>
    </location>
</feature>
<proteinExistence type="inferred from homology"/>
<reference evidence="10" key="1">
    <citation type="submission" date="2022-09" db="EMBL/GenBank/DDBJ databases">
        <title>Bacterial diversity in gut of crayfish and pufferfish.</title>
        <authorList>
            <person name="Huang Y."/>
        </authorList>
    </citation>
    <scope>NUCLEOTIDE SEQUENCE</scope>
    <source>
        <strain evidence="10">PR12</strain>
    </source>
</reference>
<evidence type="ECO:0000259" key="9">
    <source>
        <dbReference type="Pfam" id="PF05567"/>
    </source>
</evidence>
<evidence type="ECO:0000256" key="7">
    <source>
        <dbReference type="SAM" id="MobiDB-lite"/>
    </source>
</evidence>
<accession>A0ABY5ZTV6</accession>
<evidence type="ECO:0000313" key="11">
    <source>
        <dbReference type="Proteomes" id="UP001058290"/>
    </source>
</evidence>
<evidence type="ECO:0000256" key="4">
    <source>
        <dbReference type="ARBA" id="ARBA00022723"/>
    </source>
</evidence>
<evidence type="ECO:0000256" key="1">
    <source>
        <dbReference type="ARBA" id="ARBA00004561"/>
    </source>
</evidence>
<gene>
    <name evidence="10" type="ORF">N4T19_17095</name>
</gene>
<dbReference type="InterPro" id="IPR036465">
    <property type="entry name" value="vWFA_dom_sf"/>
</dbReference>
<dbReference type="Proteomes" id="UP001058290">
    <property type="component" value="Chromosome"/>
</dbReference>
<keyword evidence="5" id="KW-0106">Calcium</keyword>
<dbReference type="SUPFAM" id="SSF53300">
    <property type="entry name" value="vWA-like"/>
    <property type="match status" value="1"/>
</dbReference>
<dbReference type="InterPro" id="IPR008707">
    <property type="entry name" value="B-propeller_PilY1"/>
</dbReference>
<dbReference type="RefSeq" id="WP_260718607.1">
    <property type="nucleotide sequence ID" value="NZ_CP104377.1"/>
</dbReference>
<evidence type="ECO:0000313" key="10">
    <source>
        <dbReference type="EMBL" id="UXC17407.1"/>
    </source>
</evidence>
<organism evidence="10 11">
    <name type="scientific">Comamonas squillarum</name>
    <dbReference type="NCBI Taxonomy" id="2977320"/>
    <lineage>
        <taxon>Bacteria</taxon>
        <taxon>Pseudomonadati</taxon>
        <taxon>Pseudomonadota</taxon>
        <taxon>Betaproteobacteria</taxon>
        <taxon>Burkholderiales</taxon>
        <taxon>Comamonadaceae</taxon>
        <taxon>Comamonas</taxon>
    </lineage>
</organism>
<keyword evidence="3" id="KW-1029">Fimbrium biogenesis</keyword>
<feature type="region of interest" description="Disordered" evidence="7">
    <location>
        <begin position="1155"/>
        <end position="1174"/>
    </location>
</feature>
<evidence type="ECO:0000256" key="3">
    <source>
        <dbReference type="ARBA" id="ARBA00022558"/>
    </source>
</evidence>
<name>A0ABY5ZTV6_9BURK</name>
<evidence type="ECO:0000256" key="6">
    <source>
        <dbReference type="ARBA" id="ARBA00023263"/>
    </source>
</evidence>
<comment type="similarity">
    <text evidence="2">Belongs to the PilY1 family.</text>
</comment>
<keyword evidence="11" id="KW-1185">Reference proteome</keyword>
<evidence type="ECO:0000256" key="8">
    <source>
        <dbReference type="SAM" id="SignalP"/>
    </source>
</evidence>
<keyword evidence="6" id="KW-0281">Fimbrium</keyword>
<keyword evidence="4" id="KW-0479">Metal-binding</keyword>
<feature type="chain" id="PRO_5045779291" evidence="8">
    <location>
        <begin position="38"/>
        <end position="1969"/>
    </location>
</feature>
<dbReference type="Pfam" id="PF05567">
    <property type="entry name" value="T4P_PilY1"/>
    <property type="match status" value="1"/>
</dbReference>
<comment type="subcellular location">
    <subcellularLocation>
        <location evidence="1">Fimbrium</location>
    </subcellularLocation>
</comment>
<feature type="signal peptide" evidence="8">
    <location>
        <begin position="1"/>
        <end position="37"/>
    </location>
</feature>
<dbReference type="EMBL" id="CP104377">
    <property type="protein sequence ID" value="UXC17407.1"/>
    <property type="molecule type" value="Genomic_DNA"/>
</dbReference>
<feature type="compositionally biased region" description="Pro residues" evidence="7">
    <location>
        <begin position="1155"/>
        <end position="1164"/>
    </location>
</feature>